<dbReference type="InterPro" id="IPR006619">
    <property type="entry name" value="PGRP_domain_met/bac"/>
</dbReference>
<dbReference type="GO" id="GO:0045087">
    <property type="term" value="P:innate immune response"/>
    <property type="evidence" value="ECO:0007669"/>
    <property type="project" value="UniProtKB-KW"/>
</dbReference>
<dbReference type="SUPFAM" id="SSF55846">
    <property type="entry name" value="N-acetylmuramoyl-L-alanine amidase-like"/>
    <property type="match status" value="1"/>
</dbReference>
<gene>
    <name evidence="10" type="primary">PGRPS1</name>
    <name evidence="10" type="ORF">AaeL_AAEL009474</name>
</gene>
<evidence type="ECO:0000256" key="7">
    <source>
        <dbReference type="PIRSR" id="PIRSR037945-1"/>
    </source>
</evidence>
<evidence type="ECO:0000313" key="11">
    <source>
        <dbReference type="Proteomes" id="UP000682892"/>
    </source>
</evidence>
<dbReference type="AlphaFoldDB" id="Q16VP2"/>
<reference evidence="10" key="2">
    <citation type="journal article" date="2007" name="Science">
        <title>Genome sequence of Aedes aegypti, a major arbovirus vector.</title>
        <authorList>
            <person name="Nene V."/>
            <person name="Wortman J.R."/>
            <person name="Lawson D."/>
            <person name="Haas B."/>
            <person name="Kodira C."/>
            <person name="Tu Z.J."/>
            <person name="Loftus B."/>
            <person name="Xi Z."/>
            <person name="Megy K."/>
            <person name="Grabherr M."/>
            <person name="Ren Q."/>
            <person name="Zdobnov E.M."/>
            <person name="Lobo N.F."/>
            <person name="Campbell K.S."/>
            <person name="Brown S.E."/>
            <person name="Bonaldo M.F."/>
            <person name="Zhu J."/>
            <person name="Sinkins S.P."/>
            <person name="Hogenkamp D.G."/>
            <person name="Amedeo P."/>
            <person name="Arensburger P."/>
            <person name="Atkinson P.W."/>
            <person name="Bidwell S."/>
            <person name="Biedler J."/>
            <person name="Birney E."/>
            <person name="Bruggner R.V."/>
            <person name="Costas J."/>
            <person name="Coy M.R."/>
            <person name="Crabtree J."/>
            <person name="Crawford M."/>
            <person name="Debruyn B."/>
            <person name="Decaprio D."/>
            <person name="Eiglmeier K."/>
            <person name="Eisenstadt E."/>
            <person name="El-Dorry H."/>
            <person name="Gelbart W.M."/>
            <person name="Gomes S.L."/>
            <person name="Hammond M."/>
            <person name="Hannick L.I."/>
            <person name="Hogan J.R."/>
            <person name="Holmes M.H."/>
            <person name="Jaffe D."/>
            <person name="Johnston J.S."/>
            <person name="Kennedy R.C."/>
            <person name="Koo H."/>
            <person name="Kravitz S."/>
            <person name="Kriventseva E.V."/>
            <person name="Kulp D."/>
            <person name="Labutti K."/>
            <person name="Lee E."/>
            <person name="Li S."/>
            <person name="Lovin D.D."/>
            <person name="Mao C."/>
            <person name="Mauceli E."/>
            <person name="Menck C.F."/>
            <person name="Miller J.R."/>
            <person name="Montgomery P."/>
            <person name="Mori A."/>
            <person name="Nascimento A.L."/>
            <person name="Naveira H.F."/>
            <person name="Nusbaum C."/>
            <person name="O'leary S."/>
            <person name="Orvis J."/>
            <person name="Pertea M."/>
            <person name="Quesneville H."/>
            <person name="Reidenbach K.R."/>
            <person name="Rogers Y.H."/>
            <person name="Roth C.W."/>
            <person name="Schneider J.R."/>
            <person name="Schatz M."/>
            <person name="Shumway M."/>
            <person name="Stanke M."/>
            <person name="Stinson E.O."/>
            <person name="Tubio J.M."/>
            <person name="Vanzee J.P."/>
            <person name="Verjovski-Almeida S."/>
            <person name="Werner D."/>
            <person name="White O."/>
            <person name="Wyder S."/>
            <person name="Zeng Q."/>
            <person name="Zhao Q."/>
            <person name="Zhao Y."/>
            <person name="Hill C.A."/>
            <person name="Raikhel A.S."/>
            <person name="Soares M.B."/>
            <person name="Knudson D.L."/>
            <person name="Lee N.H."/>
            <person name="Galagan J."/>
            <person name="Salzberg S.L."/>
            <person name="Paulsen I.T."/>
            <person name="Dimopoulos G."/>
            <person name="Collins F.H."/>
            <person name="Birren B."/>
            <person name="Fraser-Liggett C.M."/>
            <person name="Severson D.W."/>
        </authorList>
    </citation>
    <scope>NUCLEOTIDE SEQUENCE [LARGE SCALE GENOMIC DNA]</scope>
    <source>
        <strain evidence="10">Liverpool</strain>
    </source>
</reference>
<evidence type="ECO:0000259" key="8">
    <source>
        <dbReference type="SMART" id="SM00644"/>
    </source>
</evidence>
<dbReference type="Pfam" id="PF01510">
    <property type="entry name" value="Amidase_2"/>
    <property type="match status" value="1"/>
</dbReference>
<keyword evidence="5 7" id="KW-1015">Disulfide bond</keyword>
<evidence type="ECO:0000259" key="9">
    <source>
        <dbReference type="SMART" id="SM00701"/>
    </source>
</evidence>
<dbReference type="GO" id="GO:0008745">
    <property type="term" value="F:N-acetylmuramoyl-L-alanine amidase activity"/>
    <property type="evidence" value="ECO:0007669"/>
    <property type="project" value="InterPro"/>
</dbReference>
<dbReference type="EMBL" id="CH477584">
    <property type="protein sequence ID" value="EAT38640.2"/>
    <property type="molecule type" value="Genomic_DNA"/>
</dbReference>
<dbReference type="InterPro" id="IPR017331">
    <property type="entry name" value="Peptidoglycan_recognition"/>
</dbReference>
<accession>Q16VP2</accession>
<evidence type="ECO:0000256" key="6">
    <source>
        <dbReference type="PIRNR" id="PIRNR037945"/>
    </source>
</evidence>
<dbReference type="FunFam" id="3.40.80.10:FF:000001">
    <property type="entry name" value="Peptidoglycan recognition protein 1"/>
    <property type="match status" value="1"/>
</dbReference>
<proteinExistence type="inferred from homology"/>
<sequence length="224" mass="24865">MKKTTRILHKKNWFISSTQSKSIPHRDKMSTFVKAVLLVVIGFQAWIALAQDPNGCPNIVKRAGWSASKSSNVTYQIKPVQHVVIHHTATQSCNEMPVCKEIVKSIQDQHQKQNKWSDIGYNFLVANGGNVYEGIGWHRVGAHTKGYNSKSIGIAFIGDFTKELPSAKALRAAAKLLQCGVNMGELDENYLLYGAKQISATASPGKALFNEIKEWDHYDPSPVL</sequence>
<comment type="similarity">
    <text evidence="1 6">Belongs to the N-acetylmuramoyl-L-alanine amidase 2 family.</text>
</comment>
<protein>
    <recommendedName>
        <fullName evidence="6">Peptidoglycan-recognition protein</fullName>
    </recommendedName>
</protein>
<reference evidence="10" key="3">
    <citation type="submission" date="2012-09" db="EMBL/GenBank/DDBJ databases">
        <authorList>
            <consortium name="VectorBase"/>
        </authorList>
    </citation>
    <scope>NUCLEOTIDE SEQUENCE</scope>
    <source>
        <strain evidence="10">Liverpool</strain>
    </source>
</reference>
<dbReference type="InterPro" id="IPR002502">
    <property type="entry name" value="Amidase_domain"/>
</dbReference>
<keyword evidence="4 6" id="KW-0391">Immunity</keyword>
<dbReference type="PANTHER" id="PTHR11022">
    <property type="entry name" value="PEPTIDOGLYCAN RECOGNITION PROTEIN"/>
    <property type="match status" value="1"/>
</dbReference>
<evidence type="ECO:0000256" key="1">
    <source>
        <dbReference type="ARBA" id="ARBA00007553"/>
    </source>
</evidence>
<dbReference type="KEGG" id="aag:5571998"/>
<name>Q16VP2_AEDAE</name>
<evidence type="ECO:0000256" key="3">
    <source>
        <dbReference type="ARBA" id="ARBA00022729"/>
    </source>
</evidence>
<dbReference type="Proteomes" id="UP000682892">
    <property type="component" value="Chromosome 1"/>
</dbReference>
<dbReference type="VEuPathDB" id="VectorBase:AAEL009474"/>
<evidence type="ECO:0000256" key="4">
    <source>
        <dbReference type="ARBA" id="ARBA00022859"/>
    </source>
</evidence>
<dbReference type="Gene3D" id="3.40.80.10">
    <property type="entry name" value="Peptidoglycan recognition protein-like"/>
    <property type="match status" value="1"/>
</dbReference>
<dbReference type="InterPro" id="IPR036505">
    <property type="entry name" value="Amidase/PGRP_sf"/>
</dbReference>
<dbReference type="SMART" id="SM00701">
    <property type="entry name" value="PGRP"/>
    <property type="match status" value="1"/>
</dbReference>
<dbReference type="GeneID" id="5571998"/>
<evidence type="ECO:0000313" key="10">
    <source>
        <dbReference type="EMBL" id="EAT38640.2"/>
    </source>
</evidence>
<dbReference type="PhylomeDB" id="Q16VP2"/>
<dbReference type="PaxDb" id="7159-AAEL009474-PA"/>
<organism evidence="10 11">
    <name type="scientific">Aedes aegypti</name>
    <name type="common">Yellowfever mosquito</name>
    <name type="synonym">Culex aegypti</name>
    <dbReference type="NCBI Taxonomy" id="7159"/>
    <lineage>
        <taxon>Eukaryota</taxon>
        <taxon>Metazoa</taxon>
        <taxon>Ecdysozoa</taxon>
        <taxon>Arthropoda</taxon>
        <taxon>Hexapoda</taxon>
        <taxon>Insecta</taxon>
        <taxon>Pterygota</taxon>
        <taxon>Neoptera</taxon>
        <taxon>Endopterygota</taxon>
        <taxon>Diptera</taxon>
        <taxon>Nematocera</taxon>
        <taxon>Culicoidea</taxon>
        <taxon>Culicidae</taxon>
        <taxon>Culicinae</taxon>
        <taxon>Aedini</taxon>
        <taxon>Aedes</taxon>
        <taxon>Stegomyia</taxon>
    </lineage>
</organism>
<dbReference type="HOGENOM" id="CLU_037559_3_2_1"/>
<dbReference type="GO" id="GO:0009253">
    <property type="term" value="P:peptidoglycan catabolic process"/>
    <property type="evidence" value="ECO:0007669"/>
    <property type="project" value="InterPro"/>
</dbReference>
<dbReference type="CTD" id="32099"/>
<feature type="disulfide bond" evidence="7">
    <location>
        <begin position="56"/>
        <end position="179"/>
    </location>
</feature>
<evidence type="ECO:0000256" key="2">
    <source>
        <dbReference type="ARBA" id="ARBA00022588"/>
    </source>
</evidence>
<dbReference type="STRING" id="7159.Q16VP2"/>
<dbReference type="PANTHER" id="PTHR11022:SF74">
    <property type="entry name" value="PEPTIDOGLYCAN-RECOGNITION PROTEIN SA"/>
    <property type="match status" value="1"/>
</dbReference>
<feature type="domain" description="N-acetylmuramoyl-L-alanine amidase" evidence="8">
    <location>
        <begin position="68"/>
        <end position="205"/>
    </location>
</feature>
<feature type="domain" description="Peptidoglycan recognition protein family" evidence="9">
    <location>
        <begin position="57"/>
        <end position="199"/>
    </location>
</feature>
<dbReference type="PIRSF" id="PIRSF037945">
    <property type="entry name" value="PGRPs"/>
    <property type="match status" value="1"/>
</dbReference>
<dbReference type="InterPro" id="IPR015510">
    <property type="entry name" value="PGRP"/>
</dbReference>
<dbReference type="GO" id="GO:0042834">
    <property type="term" value="F:peptidoglycan binding"/>
    <property type="evidence" value="ECO:0007669"/>
    <property type="project" value="InterPro"/>
</dbReference>
<dbReference type="OrthoDB" id="10001926at2759"/>
<dbReference type="eggNOG" id="ENOG502S2KY">
    <property type="taxonomic scope" value="Eukaryota"/>
</dbReference>
<dbReference type="CDD" id="cd06583">
    <property type="entry name" value="PGRP"/>
    <property type="match status" value="1"/>
</dbReference>
<keyword evidence="3" id="KW-0732">Signal</keyword>
<dbReference type="SMART" id="SM00644">
    <property type="entry name" value="Ami_2"/>
    <property type="match status" value="1"/>
</dbReference>
<evidence type="ECO:0000256" key="5">
    <source>
        <dbReference type="ARBA" id="ARBA00023157"/>
    </source>
</evidence>
<keyword evidence="2 6" id="KW-0399">Innate immunity</keyword>
<reference evidence="10" key="1">
    <citation type="submission" date="2005-10" db="EMBL/GenBank/DDBJ databases">
        <authorList>
            <person name="Loftus B.J."/>
            <person name="Nene V.M."/>
            <person name="Hannick L.I."/>
            <person name="Bidwell S."/>
            <person name="Haas B."/>
            <person name="Amedeo P."/>
            <person name="Orvis J."/>
            <person name="Wortman J.R."/>
            <person name="White O.R."/>
            <person name="Salzberg S."/>
            <person name="Shumway M."/>
            <person name="Koo H."/>
            <person name="Zhao Y."/>
            <person name="Holmes M."/>
            <person name="Miller J."/>
            <person name="Schatz M."/>
            <person name="Pop M."/>
            <person name="Pai G."/>
            <person name="Utterback T."/>
            <person name="Rogers Y.-H."/>
            <person name="Kravitz S."/>
            <person name="Fraser C.M."/>
        </authorList>
    </citation>
    <scope>NUCLEOTIDE SEQUENCE</scope>
    <source>
        <strain evidence="10">Liverpool</strain>
    </source>
</reference>
<dbReference type="GO" id="GO:0008270">
    <property type="term" value="F:zinc ion binding"/>
    <property type="evidence" value="ECO:0007669"/>
    <property type="project" value="InterPro"/>
</dbReference>
<feature type="disulfide bond" evidence="7">
    <location>
        <begin position="93"/>
        <end position="99"/>
    </location>
</feature>